<keyword evidence="3" id="KW-1185">Reference proteome</keyword>
<evidence type="ECO:0000313" key="3">
    <source>
        <dbReference type="Proteomes" id="UP000249390"/>
    </source>
</evidence>
<comment type="caution">
    <text evidence="2">The sequence shown here is derived from an EMBL/GenBank/DDBJ whole genome shotgun (WGS) entry which is preliminary data.</text>
</comment>
<dbReference type="AlphaFoldDB" id="A0A328D733"/>
<dbReference type="Proteomes" id="UP000249390">
    <property type="component" value="Unassembled WGS sequence"/>
</dbReference>
<comment type="similarity">
    <text evidence="1">Belongs to the ARG7 family.</text>
</comment>
<sequence length="109" mass="12296">MGIMIMKRLAGISEAKKKLARTLSPSKKGSIRATKDDKVAVPKGHFPVYVGEARRRFVVPIEYLEHALFRDLLDWAEQEFGYEHPTGGLTIPCTEDYFLSLTSLLIDSK</sequence>
<gene>
    <name evidence="2" type="ORF">DM860_003266</name>
</gene>
<dbReference type="PANTHER" id="PTHR31929">
    <property type="entry name" value="SAUR-LIKE AUXIN-RESPONSIVE PROTEIN FAMILY-RELATED"/>
    <property type="match status" value="1"/>
</dbReference>
<dbReference type="InterPro" id="IPR003676">
    <property type="entry name" value="SAUR_fam"/>
</dbReference>
<reference evidence="2 3" key="1">
    <citation type="submission" date="2018-06" db="EMBL/GenBank/DDBJ databases">
        <title>The Genome of Cuscuta australis (Dodder) Provides Insight into the Evolution of Plant Parasitism.</title>
        <authorList>
            <person name="Liu H."/>
        </authorList>
    </citation>
    <scope>NUCLEOTIDE SEQUENCE [LARGE SCALE GENOMIC DNA]</scope>
    <source>
        <strain evidence="3">cv. Yunnan</strain>
        <tissue evidence="2">Vines</tissue>
    </source>
</reference>
<dbReference type="GO" id="GO:0009733">
    <property type="term" value="P:response to auxin"/>
    <property type="evidence" value="ECO:0007669"/>
    <property type="project" value="InterPro"/>
</dbReference>
<accession>A0A328D733</accession>
<name>A0A328D733_9ASTE</name>
<evidence type="ECO:0000256" key="1">
    <source>
        <dbReference type="ARBA" id="ARBA00006974"/>
    </source>
</evidence>
<evidence type="ECO:0000313" key="2">
    <source>
        <dbReference type="EMBL" id="RAL39733.1"/>
    </source>
</evidence>
<protein>
    <submittedName>
        <fullName evidence="2">Uncharacterized protein</fullName>
    </submittedName>
</protein>
<dbReference type="EMBL" id="NQVE01000200">
    <property type="protein sequence ID" value="RAL39733.1"/>
    <property type="molecule type" value="Genomic_DNA"/>
</dbReference>
<organism evidence="2 3">
    <name type="scientific">Cuscuta australis</name>
    <dbReference type="NCBI Taxonomy" id="267555"/>
    <lineage>
        <taxon>Eukaryota</taxon>
        <taxon>Viridiplantae</taxon>
        <taxon>Streptophyta</taxon>
        <taxon>Embryophyta</taxon>
        <taxon>Tracheophyta</taxon>
        <taxon>Spermatophyta</taxon>
        <taxon>Magnoliopsida</taxon>
        <taxon>eudicotyledons</taxon>
        <taxon>Gunneridae</taxon>
        <taxon>Pentapetalae</taxon>
        <taxon>asterids</taxon>
        <taxon>lamiids</taxon>
        <taxon>Solanales</taxon>
        <taxon>Convolvulaceae</taxon>
        <taxon>Cuscuteae</taxon>
        <taxon>Cuscuta</taxon>
        <taxon>Cuscuta subgen. Grammica</taxon>
        <taxon>Cuscuta sect. Cleistogrammica</taxon>
    </lineage>
</organism>
<dbReference type="Pfam" id="PF02519">
    <property type="entry name" value="Auxin_inducible"/>
    <property type="match status" value="1"/>
</dbReference>
<proteinExistence type="inferred from homology"/>